<name>A0A852VY09_9MICO</name>
<dbReference type="GO" id="GO:0016887">
    <property type="term" value="F:ATP hydrolysis activity"/>
    <property type="evidence" value="ECO:0007669"/>
    <property type="project" value="InterPro"/>
</dbReference>
<dbReference type="PROSITE" id="PS00211">
    <property type="entry name" value="ABC_TRANSPORTER_1"/>
    <property type="match status" value="1"/>
</dbReference>
<dbReference type="InterPro" id="IPR017871">
    <property type="entry name" value="ABC_transporter-like_CS"/>
</dbReference>
<keyword evidence="3" id="KW-0547">Nucleotide-binding</keyword>
<evidence type="ECO:0000259" key="5">
    <source>
        <dbReference type="PROSITE" id="PS50893"/>
    </source>
</evidence>
<dbReference type="AlphaFoldDB" id="A0A852VY09"/>
<evidence type="ECO:0000256" key="3">
    <source>
        <dbReference type="ARBA" id="ARBA00022741"/>
    </source>
</evidence>
<dbReference type="GO" id="GO:0005524">
    <property type="term" value="F:ATP binding"/>
    <property type="evidence" value="ECO:0007669"/>
    <property type="project" value="UniProtKB-KW"/>
</dbReference>
<protein>
    <submittedName>
        <fullName evidence="6">ABC-2 type transport system ATP-binding protein</fullName>
    </submittedName>
</protein>
<comment type="caution">
    <text evidence="6">The sequence shown here is derived from an EMBL/GenBank/DDBJ whole genome shotgun (WGS) entry which is preliminary data.</text>
</comment>
<evidence type="ECO:0000256" key="2">
    <source>
        <dbReference type="ARBA" id="ARBA00022448"/>
    </source>
</evidence>
<comment type="similarity">
    <text evidence="1">Belongs to the ABC transporter superfamily.</text>
</comment>
<dbReference type="PANTHER" id="PTHR43335">
    <property type="entry name" value="ABC TRANSPORTER, ATP-BINDING PROTEIN"/>
    <property type="match status" value="1"/>
</dbReference>
<organism evidence="6 7">
    <name type="scientific">Janibacter cremeus</name>
    <dbReference type="NCBI Taxonomy" id="1285192"/>
    <lineage>
        <taxon>Bacteria</taxon>
        <taxon>Bacillati</taxon>
        <taxon>Actinomycetota</taxon>
        <taxon>Actinomycetes</taxon>
        <taxon>Micrococcales</taxon>
        <taxon>Intrasporangiaceae</taxon>
        <taxon>Janibacter</taxon>
    </lineage>
</organism>
<dbReference type="PROSITE" id="PS50893">
    <property type="entry name" value="ABC_TRANSPORTER_2"/>
    <property type="match status" value="1"/>
</dbReference>
<dbReference type="PANTHER" id="PTHR43335:SF4">
    <property type="entry name" value="ABC TRANSPORTER, ATP-BINDING PROTEIN"/>
    <property type="match status" value="1"/>
</dbReference>
<keyword evidence="4 6" id="KW-0067">ATP-binding</keyword>
<keyword evidence="2" id="KW-0813">Transport</keyword>
<feature type="domain" description="ABC transporter" evidence="5">
    <location>
        <begin position="2"/>
        <end position="228"/>
    </location>
</feature>
<dbReference type="Pfam" id="PF00005">
    <property type="entry name" value="ABC_tran"/>
    <property type="match status" value="1"/>
</dbReference>
<dbReference type="Proteomes" id="UP000554054">
    <property type="component" value="Unassembled WGS sequence"/>
</dbReference>
<keyword evidence="7" id="KW-1185">Reference proteome</keyword>
<proteinExistence type="inferred from homology"/>
<dbReference type="Gene3D" id="3.40.50.300">
    <property type="entry name" value="P-loop containing nucleotide triphosphate hydrolases"/>
    <property type="match status" value="1"/>
</dbReference>
<reference evidence="6 7" key="1">
    <citation type="submission" date="2020-07" db="EMBL/GenBank/DDBJ databases">
        <title>Sequencing the genomes of 1000 actinobacteria strains.</title>
        <authorList>
            <person name="Klenk H.-P."/>
        </authorList>
    </citation>
    <scope>NUCLEOTIDE SEQUENCE [LARGE SCALE GENOMIC DNA]</scope>
    <source>
        <strain evidence="6 7">DSM 26154</strain>
    </source>
</reference>
<evidence type="ECO:0000313" key="6">
    <source>
        <dbReference type="EMBL" id="NYF99543.1"/>
    </source>
</evidence>
<dbReference type="InterPro" id="IPR027417">
    <property type="entry name" value="P-loop_NTPase"/>
</dbReference>
<evidence type="ECO:0000256" key="4">
    <source>
        <dbReference type="ARBA" id="ARBA00022840"/>
    </source>
</evidence>
<gene>
    <name evidence="6" type="ORF">BJY20_002935</name>
</gene>
<evidence type="ECO:0000313" key="7">
    <source>
        <dbReference type="Proteomes" id="UP000554054"/>
    </source>
</evidence>
<dbReference type="SUPFAM" id="SSF52540">
    <property type="entry name" value="P-loop containing nucleoside triphosphate hydrolases"/>
    <property type="match status" value="1"/>
</dbReference>
<dbReference type="SMART" id="SM00382">
    <property type="entry name" value="AAA"/>
    <property type="match status" value="1"/>
</dbReference>
<evidence type="ECO:0000256" key="1">
    <source>
        <dbReference type="ARBA" id="ARBA00005417"/>
    </source>
</evidence>
<dbReference type="InterPro" id="IPR003593">
    <property type="entry name" value="AAA+_ATPase"/>
</dbReference>
<dbReference type="EMBL" id="JACCAE010000001">
    <property type="protein sequence ID" value="NYF99543.1"/>
    <property type="molecule type" value="Genomic_DNA"/>
</dbReference>
<dbReference type="RefSeq" id="WP_185992229.1">
    <property type="nucleotide sequence ID" value="NZ_JACCAE010000001.1"/>
</dbReference>
<accession>A0A852VY09</accession>
<sequence>MISVENLTKRYGGLVAVDDITFQARPGSVTGFLGPNGAGKSTAMRMMTGLTPPTSGRATVLGRAYKELPTPGRHVGVMLDASAQHPGRTGREVLRLAAMHLGLGNDEVRQSLGRVGLTEKESARRVRNYSLGMRQRLGLAAALLGRPQVLILDEPANGLDPQGIHWMRGLLRDFADAGGTVLLSSHLLSEVQVIADEIVMIGHGRIVTRGRTSELLDARGTRVRSLDDARLATALEVAGHTVTTDRSGLVVPAPPEDVGRVALEAGVVLLELRAGGAGGLEEMFLEITAADAREGVAA</sequence>
<dbReference type="InterPro" id="IPR003439">
    <property type="entry name" value="ABC_transporter-like_ATP-bd"/>
</dbReference>